<dbReference type="Gene3D" id="3.30.70.100">
    <property type="match status" value="1"/>
</dbReference>
<protein>
    <recommendedName>
        <fullName evidence="3 5">Acylphosphatase</fullName>
        <ecNumber evidence="2 5">3.6.1.7</ecNumber>
    </recommendedName>
</protein>
<evidence type="ECO:0000256" key="3">
    <source>
        <dbReference type="ARBA" id="ARBA00015991"/>
    </source>
</evidence>
<proteinExistence type="inferred from homology"/>
<gene>
    <name evidence="9" type="ORF">ACFFHW_10640</name>
</gene>
<dbReference type="InterPro" id="IPR017968">
    <property type="entry name" value="Acylphosphatase_CS"/>
</dbReference>
<evidence type="ECO:0000256" key="4">
    <source>
        <dbReference type="ARBA" id="ARBA00047645"/>
    </source>
</evidence>
<dbReference type="SUPFAM" id="SSF54975">
    <property type="entry name" value="Acylphosphatase/BLUF domain-like"/>
    <property type="match status" value="1"/>
</dbReference>
<comment type="similarity">
    <text evidence="1 7">Belongs to the acylphosphatase family.</text>
</comment>
<keyword evidence="5 6" id="KW-0378">Hydrolase</keyword>
<dbReference type="RefSeq" id="WP_019950301.1">
    <property type="nucleotide sequence ID" value="NZ_JBHLVX010000042.1"/>
</dbReference>
<dbReference type="PROSITE" id="PS51160">
    <property type="entry name" value="ACYLPHOSPHATASE_3"/>
    <property type="match status" value="1"/>
</dbReference>
<evidence type="ECO:0000313" key="10">
    <source>
        <dbReference type="Proteomes" id="UP001589814"/>
    </source>
</evidence>
<dbReference type="InterPro" id="IPR020456">
    <property type="entry name" value="Acylphosphatase"/>
</dbReference>
<dbReference type="PANTHER" id="PTHR47268:SF4">
    <property type="entry name" value="ACYLPHOSPHATASE"/>
    <property type="match status" value="1"/>
</dbReference>
<organism evidence="9 10">
    <name type="scientific">Kushneria aurantia</name>
    <dbReference type="NCBI Taxonomy" id="504092"/>
    <lineage>
        <taxon>Bacteria</taxon>
        <taxon>Pseudomonadati</taxon>
        <taxon>Pseudomonadota</taxon>
        <taxon>Gammaproteobacteria</taxon>
        <taxon>Oceanospirillales</taxon>
        <taxon>Halomonadaceae</taxon>
        <taxon>Kushneria</taxon>
    </lineage>
</organism>
<accession>A0ABV6G4T7</accession>
<sequence length="88" mass="9603">MRYVRAIVEGVVQGVGFRWATAERARELEIEGYARNLADGRVEVGMAGEESRVTALLEWLEQGPPSACVSGVTSEELEAQSWQGFTTG</sequence>
<dbReference type="EMBL" id="JBHLVX010000042">
    <property type="protein sequence ID" value="MFC0268431.1"/>
    <property type="molecule type" value="Genomic_DNA"/>
</dbReference>
<feature type="active site" evidence="5">
    <location>
        <position position="36"/>
    </location>
</feature>
<dbReference type="Pfam" id="PF00708">
    <property type="entry name" value="Acylphosphatase"/>
    <property type="match status" value="1"/>
</dbReference>
<dbReference type="PANTHER" id="PTHR47268">
    <property type="entry name" value="ACYLPHOSPHATASE"/>
    <property type="match status" value="1"/>
</dbReference>
<evidence type="ECO:0000256" key="1">
    <source>
        <dbReference type="ARBA" id="ARBA00005614"/>
    </source>
</evidence>
<evidence type="ECO:0000259" key="8">
    <source>
        <dbReference type="PROSITE" id="PS51160"/>
    </source>
</evidence>
<reference evidence="9 10" key="1">
    <citation type="submission" date="2024-09" db="EMBL/GenBank/DDBJ databases">
        <authorList>
            <person name="Sun Q."/>
            <person name="Mori K."/>
        </authorList>
    </citation>
    <scope>NUCLEOTIDE SEQUENCE [LARGE SCALE GENOMIC DNA]</scope>
    <source>
        <strain evidence="9 10">CCM 7415</strain>
    </source>
</reference>
<feature type="active site" evidence="5">
    <location>
        <position position="18"/>
    </location>
</feature>
<dbReference type="Proteomes" id="UP001589814">
    <property type="component" value="Unassembled WGS sequence"/>
</dbReference>
<feature type="domain" description="Acylphosphatase-like" evidence="8">
    <location>
        <begin position="3"/>
        <end position="88"/>
    </location>
</feature>
<dbReference type="PROSITE" id="PS00150">
    <property type="entry name" value="ACYLPHOSPHATASE_1"/>
    <property type="match status" value="1"/>
</dbReference>
<comment type="catalytic activity">
    <reaction evidence="4 5 6">
        <text>an acyl phosphate + H2O = a carboxylate + phosphate + H(+)</text>
        <dbReference type="Rhea" id="RHEA:14965"/>
        <dbReference type="ChEBI" id="CHEBI:15377"/>
        <dbReference type="ChEBI" id="CHEBI:15378"/>
        <dbReference type="ChEBI" id="CHEBI:29067"/>
        <dbReference type="ChEBI" id="CHEBI:43474"/>
        <dbReference type="ChEBI" id="CHEBI:59918"/>
        <dbReference type="EC" id="3.6.1.7"/>
    </reaction>
</comment>
<dbReference type="InterPro" id="IPR036046">
    <property type="entry name" value="Acylphosphatase-like_dom_sf"/>
</dbReference>
<dbReference type="PROSITE" id="PS00151">
    <property type="entry name" value="ACYLPHOSPHATASE_2"/>
    <property type="match status" value="1"/>
</dbReference>
<name>A0ABV6G4T7_9GAMM</name>
<evidence type="ECO:0000256" key="6">
    <source>
        <dbReference type="RuleBase" id="RU000553"/>
    </source>
</evidence>
<evidence type="ECO:0000256" key="2">
    <source>
        <dbReference type="ARBA" id="ARBA00012150"/>
    </source>
</evidence>
<dbReference type="EC" id="3.6.1.7" evidence="2 5"/>
<dbReference type="InterPro" id="IPR001792">
    <property type="entry name" value="Acylphosphatase-like_dom"/>
</dbReference>
<evidence type="ECO:0000256" key="5">
    <source>
        <dbReference type="PROSITE-ProRule" id="PRU00520"/>
    </source>
</evidence>
<evidence type="ECO:0000313" key="9">
    <source>
        <dbReference type="EMBL" id="MFC0268431.1"/>
    </source>
</evidence>
<comment type="caution">
    <text evidence="9">The sequence shown here is derived from an EMBL/GenBank/DDBJ whole genome shotgun (WGS) entry which is preliminary data.</text>
</comment>
<evidence type="ECO:0000256" key="7">
    <source>
        <dbReference type="RuleBase" id="RU004168"/>
    </source>
</evidence>
<keyword evidence="10" id="KW-1185">Reference proteome</keyword>